<protein>
    <submittedName>
        <fullName evidence="1">Uncharacterized protein</fullName>
    </submittedName>
</protein>
<organism evidence="1">
    <name type="scientific">marine sediment metagenome</name>
    <dbReference type="NCBI Taxonomy" id="412755"/>
    <lineage>
        <taxon>unclassified sequences</taxon>
        <taxon>metagenomes</taxon>
        <taxon>ecological metagenomes</taxon>
    </lineage>
</organism>
<gene>
    <name evidence="1" type="ORF">S03H2_01839</name>
</gene>
<reference evidence="1" key="1">
    <citation type="journal article" date="2014" name="Front. Microbiol.">
        <title>High frequency of phylogenetically diverse reductive dehalogenase-homologous genes in deep subseafloor sedimentary metagenomes.</title>
        <authorList>
            <person name="Kawai M."/>
            <person name="Futagami T."/>
            <person name="Toyoda A."/>
            <person name="Takaki Y."/>
            <person name="Nishi S."/>
            <person name="Hori S."/>
            <person name="Arai W."/>
            <person name="Tsubouchi T."/>
            <person name="Morono Y."/>
            <person name="Uchiyama I."/>
            <person name="Ito T."/>
            <person name="Fujiyama A."/>
            <person name="Inagaki F."/>
            <person name="Takami H."/>
        </authorList>
    </citation>
    <scope>NUCLEOTIDE SEQUENCE</scope>
    <source>
        <strain evidence="1">Expedition CK06-06</strain>
    </source>
</reference>
<proteinExistence type="predicted"/>
<name>X1EYR6_9ZZZZ</name>
<dbReference type="EMBL" id="BARU01000570">
    <property type="protein sequence ID" value="GAH22319.1"/>
    <property type="molecule type" value="Genomic_DNA"/>
</dbReference>
<feature type="non-terminal residue" evidence="1">
    <location>
        <position position="1"/>
    </location>
</feature>
<accession>X1EYR6</accession>
<dbReference type="AlphaFoldDB" id="X1EYR6"/>
<comment type="caution">
    <text evidence="1">The sequence shown here is derived from an EMBL/GenBank/DDBJ whole genome shotgun (WGS) entry which is preliminary data.</text>
</comment>
<evidence type="ECO:0000313" key="1">
    <source>
        <dbReference type="EMBL" id="GAH22319.1"/>
    </source>
</evidence>
<sequence>EANIYFDKTAPTVAGSKVDYTSYTAIEGAKLEVTKVDTSFITWRRYSDGIGALPIAQTIEDQTYDWRLSAPEKVSVIRADQSALLATKHELIVMAAIS</sequence>